<name>A0A133PS57_9FIRM</name>
<gene>
    <name evidence="2" type="ORF">HMPREF3229_00192</name>
</gene>
<feature type="transmembrane region" description="Helical" evidence="1">
    <location>
        <begin position="38"/>
        <end position="60"/>
    </location>
</feature>
<dbReference type="EMBL" id="LRQE01000004">
    <property type="protein sequence ID" value="KXA31664.1"/>
    <property type="molecule type" value="Genomic_DNA"/>
</dbReference>
<feature type="transmembrane region" description="Helical" evidence="1">
    <location>
        <begin position="14"/>
        <end position="32"/>
    </location>
</feature>
<dbReference type="AlphaFoldDB" id="A0A133PS57"/>
<dbReference type="PATRIC" id="fig|54005.3.peg.190"/>
<keyword evidence="1" id="KW-0472">Membrane</keyword>
<evidence type="ECO:0000313" key="2">
    <source>
        <dbReference type="EMBL" id="KXA31664.1"/>
    </source>
</evidence>
<proteinExistence type="predicted"/>
<protein>
    <submittedName>
        <fullName evidence="2">Uncharacterized protein</fullName>
    </submittedName>
</protein>
<evidence type="ECO:0000256" key="1">
    <source>
        <dbReference type="SAM" id="Phobius"/>
    </source>
</evidence>
<sequence length="61" mass="7140">MKVLSISWYKIPVLARRILGIGLLLVIGYWLANFFIKFLFFFMYAGVTIIDKVFSFAINLF</sequence>
<accession>A0A133PS57</accession>
<dbReference type="RefSeq" id="WP_060799534.1">
    <property type="nucleotide sequence ID" value="NZ_KQ957086.1"/>
</dbReference>
<organism evidence="2">
    <name type="scientific">Peptoniphilus harei</name>
    <dbReference type="NCBI Taxonomy" id="54005"/>
    <lineage>
        <taxon>Bacteria</taxon>
        <taxon>Bacillati</taxon>
        <taxon>Bacillota</taxon>
        <taxon>Tissierellia</taxon>
        <taxon>Tissierellales</taxon>
        <taxon>Peptoniphilaceae</taxon>
        <taxon>Peptoniphilus</taxon>
    </lineage>
</organism>
<dbReference type="Proteomes" id="UP000070174">
    <property type="component" value="Unassembled WGS sequence"/>
</dbReference>
<comment type="caution">
    <text evidence="2">The sequence shown here is derived from an EMBL/GenBank/DDBJ whole genome shotgun (WGS) entry which is preliminary data.</text>
</comment>
<keyword evidence="1" id="KW-1133">Transmembrane helix</keyword>
<evidence type="ECO:0000313" key="3">
    <source>
        <dbReference type="Proteomes" id="UP000070174"/>
    </source>
</evidence>
<keyword evidence="1" id="KW-0812">Transmembrane</keyword>
<reference evidence="2 3" key="1">
    <citation type="submission" date="2016-01" db="EMBL/GenBank/DDBJ databases">
        <authorList>
            <person name="Oliw E.H."/>
        </authorList>
    </citation>
    <scope>NUCLEOTIDE SEQUENCE [LARGE SCALE GENOMIC DNA]</scope>
    <source>
        <strain evidence="2 3">CMW7756A</strain>
    </source>
</reference>